<evidence type="ECO:0000313" key="2">
    <source>
        <dbReference type="EMBL" id="KAK9111898.1"/>
    </source>
</evidence>
<reference evidence="2 3" key="1">
    <citation type="submission" date="2024-01" db="EMBL/GenBank/DDBJ databases">
        <title>Genome assemblies of Stephania.</title>
        <authorList>
            <person name="Yang L."/>
        </authorList>
    </citation>
    <scope>NUCLEOTIDE SEQUENCE [LARGE SCALE GENOMIC DNA]</scope>
    <source>
        <strain evidence="2">JXDWG</strain>
        <tissue evidence="2">Leaf</tissue>
    </source>
</reference>
<organism evidence="2 3">
    <name type="scientific">Stephania cephalantha</name>
    <dbReference type="NCBI Taxonomy" id="152367"/>
    <lineage>
        <taxon>Eukaryota</taxon>
        <taxon>Viridiplantae</taxon>
        <taxon>Streptophyta</taxon>
        <taxon>Embryophyta</taxon>
        <taxon>Tracheophyta</taxon>
        <taxon>Spermatophyta</taxon>
        <taxon>Magnoliopsida</taxon>
        <taxon>Ranunculales</taxon>
        <taxon>Menispermaceae</taxon>
        <taxon>Menispermoideae</taxon>
        <taxon>Cissampelideae</taxon>
        <taxon>Stephania</taxon>
    </lineage>
</organism>
<name>A0AAP0IAS1_9MAGN</name>
<dbReference type="EMBL" id="JBBNAG010000008">
    <property type="protein sequence ID" value="KAK9111898.1"/>
    <property type="molecule type" value="Genomic_DNA"/>
</dbReference>
<gene>
    <name evidence="2" type="ORF">Scep_019417</name>
</gene>
<dbReference type="SUPFAM" id="SSF56672">
    <property type="entry name" value="DNA/RNA polymerases"/>
    <property type="match status" value="1"/>
</dbReference>
<evidence type="ECO:0000313" key="3">
    <source>
        <dbReference type="Proteomes" id="UP001419268"/>
    </source>
</evidence>
<comment type="caution">
    <text evidence="2">The sequence shown here is derived from an EMBL/GenBank/DDBJ whole genome shotgun (WGS) entry which is preliminary data.</text>
</comment>
<evidence type="ECO:0000259" key="1">
    <source>
        <dbReference type="PROSITE" id="PS50878"/>
    </source>
</evidence>
<protein>
    <recommendedName>
        <fullName evidence="1">Reverse transcriptase domain-containing protein</fullName>
    </recommendedName>
</protein>
<dbReference type="AlphaFoldDB" id="A0AAP0IAS1"/>
<dbReference type="PROSITE" id="PS50878">
    <property type="entry name" value="RT_POL"/>
    <property type="match status" value="1"/>
</dbReference>
<dbReference type="PANTHER" id="PTHR33116:SF78">
    <property type="entry name" value="OS12G0587133 PROTEIN"/>
    <property type="match status" value="1"/>
</dbReference>
<proteinExistence type="predicted"/>
<accession>A0AAP0IAS1</accession>
<dbReference type="Pfam" id="PF00078">
    <property type="entry name" value="RVT_1"/>
    <property type="match status" value="1"/>
</dbReference>
<dbReference type="Proteomes" id="UP001419268">
    <property type="component" value="Unassembled WGS sequence"/>
</dbReference>
<sequence length="140" mass="15681">MAFVDEMRELRQGDPLSPFLIILVADVMGRIFEIAKLNNMIEGFKVGREGVHITHLQYADDSLLFVKNTKESATKAMQLVRVFCMISGLKLNMDKCSLLGINVPDEEVLQVAEGIECQVGAWPMKYLRMPIGGSPMDTDF</sequence>
<dbReference type="InterPro" id="IPR000477">
    <property type="entry name" value="RT_dom"/>
</dbReference>
<dbReference type="InterPro" id="IPR043502">
    <property type="entry name" value="DNA/RNA_pol_sf"/>
</dbReference>
<keyword evidence="3" id="KW-1185">Reference proteome</keyword>
<dbReference type="PANTHER" id="PTHR33116">
    <property type="entry name" value="REVERSE TRANSCRIPTASE ZINC-BINDING DOMAIN-CONTAINING PROTEIN-RELATED-RELATED"/>
    <property type="match status" value="1"/>
</dbReference>
<feature type="domain" description="Reverse transcriptase" evidence="1">
    <location>
        <begin position="1"/>
        <end position="131"/>
    </location>
</feature>